<dbReference type="InterPro" id="IPR010287">
    <property type="entry name" value="DUF892_YciF-like"/>
</dbReference>
<dbReference type="RefSeq" id="WP_188512946.1">
    <property type="nucleotide sequence ID" value="NZ_BMGD01000001.1"/>
</dbReference>
<dbReference type="Pfam" id="PF05974">
    <property type="entry name" value="DUF892"/>
    <property type="match status" value="1"/>
</dbReference>
<dbReference type="EMBL" id="BMGD01000001">
    <property type="protein sequence ID" value="GGB55021.1"/>
    <property type="molecule type" value="Genomic_DNA"/>
</dbReference>
<sequence length="175" mass="18355">MVTTKETIDTWLRDAHATETQAETMLRGTAGRNSDYRAFSEALIAQADKCDGNARSIEACLILRGSNTSTVKDAAAKVAAVGQTLSGMVVGDEVIKAAIATITFARMQAAAARALVAAATQEGDTQTTNSCGELLDSQEAFASEIDSMLPELTTAYLMRETDSTPNEPATAGQTS</sequence>
<name>A0ABQ1IZD8_9SPHN</name>
<dbReference type="Gene3D" id="1.20.1260.10">
    <property type="match status" value="1"/>
</dbReference>
<accession>A0ABQ1IZD8</accession>
<reference evidence="2" key="1">
    <citation type="journal article" date="2019" name="Int. J. Syst. Evol. Microbiol.">
        <title>The Global Catalogue of Microorganisms (GCM) 10K type strain sequencing project: providing services to taxonomists for standard genome sequencing and annotation.</title>
        <authorList>
            <consortium name="The Broad Institute Genomics Platform"/>
            <consortium name="The Broad Institute Genome Sequencing Center for Infectious Disease"/>
            <person name="Wu L."/>
            <person name="Ma J."/>
        </authorList>
    </citation>
    <scope>NUCLEOTIDE SEQUENCE [LARGE SCALE GENOMIC DNA]</scope>
    <source>
        <strain evidence="2">CGMCC 1.12851</strain>
    </source>
</reference>
<dbReference type="Proteomes" id="UP000614261">
    <property type="component" value="Unassembled WGS sequence"/>
</dbReference>
<evidence type="ECO:0000313" key="1">
    <source>
        <dbReference type="EMBL" id="GGB55021.1"/>
    </source>
</evidence>
<comment type="caution">
    <text evidence="1">The sequence shown here is derived from an EMBL/GenBank/DDBJ whole genome shotgun (WGS) entry which is preliminary data.</text>
</comment>
<organism evidence="1 2">
    <name type="scientific">Blastomonas aquatica</name>
    <dbReference type="NCBI Taxonomy" id="1510276"/>
    <lineage>
        <taxon>Bacteria</taxon>
        <taxon>Pseudomonadati</taxon>
        <taxon>Pseudomonadota</taxon>
        <taxon>Alphaproteobacteria</taxon>
        <taxon>Sphingomonadales</taxon>
        <taxon>Sphingomonadaceae</taxon>
        <taxon>Blastomonas</taxon>
    </lineage>
</organism>
<gene>
    <name evidence="1" type="ORF">GCM10010833_07110</name>
</gene>
<dbReference type="SUPFAM" id="SSF47240">
    <property type="entry name" value="Ferritin-like"/>
    <property type="match status" value="1"/>
</dbReference>
<proteinExistence type="predicted"/>
<protein>
    <submittedName>
        <fullName evidence="1">YciE/YciF family protein</fullName>
    </submittedName>
</protein>
<evidence type="ECO:0000313" key="2">
    <source>
        <dbReference type="Proteomes" id="UP000614261"/>
    </source>
</evidence>
<dbReference type="InterPro" id="IPR009078">
    <property type="entry name" value="Ferritin-like_SF"/>
</dbReference>
<dbReference type="InterPro" id="IPR012347">
    <property type="entry name" value="Ferritin-like"/>
</dbReference>
<keyword evidence="2" id="KW-1185">Reference proteome</keyword>